<dbReference type="AlphaFoldDB" id="A0A9X9X2J3"/>
<dbReference type="InterPro" id="IPR011051">
    <property type="entry name" value="RmlC_Cupin_sf"/>
</dbReference>
<reference evidence="1" key="2">
    <citation type="journal article" date="2021" name="Syst. Appl. Microbiol.">
        <title>Roseomonas hellenica sp. nov., isolated from roots of wild-growing Alkanna tinctoria.</title>
        <authorList>
            <person name="Rat A."/>
            <person name="Naranjo H.D."/>
            <person name="Lebbe L."/>
            <person name="Cnockaert M."/>
            <person name="Krigas N."/>
            <person name="Grigoriadou K."/>
            <person name="Maloupa E."/>
            <person name="Willems A."/>
        </authorList>
    </citation>
    <scope>NUCLEOTIDE SEQUENCE</scope>
    <source>
        <strain evidence="1">LMG 31231</strain>
    </source>
</reference>
<dbReference type="SUPFAM" id="SSF51182">
    <property type="entry name" value="RmlC-like cupins"/>
    <property type="match status" value="1"/>
</dbReference>
<organism evidence="1 2">
    <name type="scientific">Neoroseomonas soli</name>
    <dbReference type="NCBI Taxonomy" id="1081025"/>
    <lineage>
        <taxon>Bacteria</taxon>
        <taxon>Pseudomonadati</taxon>
        <taxon>Pseudomonadota</taxon>
        <taxon>Alphaproteobacteria</taxon>
        <taxon>Acetobacterales</taxon>
        <taxon>Acetobacteraceae</taxon>
        <taxon>Neoroseomonas</taxon>
    </lineage>
</organism>
<comment type="caution">
    <text evidence="1">The sequence shown here is derived from an EMBL/GenBank/DDBJ whole genome shotgun (WGS) entry which is preliminary data.</text>
</comment>
<evidence type="ECO:0000313" key="1">
    <source>
        <dbReference type="EMBL" id="MBR0673622.1"/>
    </source>
</evidence>
<dbReference type="EMBL" id="JAAEDM010000080">
    <property type="protein sequence ID" value="MBR0673622.1"/>
    <property type="molecule type" value="Genomic_DNA"/>
</dbReference>
<keyword evidence="2" id="KW-1185">Reference proteome</keyword>
<evidence type="ECO:0000313" key="2">
    <source>
        <dbReference type="Proteomes" id="UP001138751"/>
    </source>
</evidence>
<accession>A0A9X9X2J3</accession>
<proteinExistence type="predicted"/>
<dbReference type="Proteomes" id="UP001138751">
    <property type="component" value="Unassembled WGS sequence"/>
</dbReference>
<dbReference type="RefSeq" id="WP_211864025.1">
    <property type="nucleotide sequence ID" value="NZ_JAAEDM010000080.1"/>
</dbReference>
<protein>
    <submittedName>
        <fullName evidence="1">Uncharacterized protein</fullName>
    </submittedName>
</protein>
<sequence>MMRLALFEETLEGGTLALPRAVHGLYVRAGAVALDGTPLASDTATLATGAATLSGAGEVWRFEVADVAELTAPHEYACLVLAHPLPRDPAAPFVLRLDRVDFPPEGATPKHGHAGPGIRRLLSGRLLAEVGEEAHRIDAGGAWYETGTDPVIGRVMAPGSAFIRCMVLDAEMLGRPTFRAWTPEDAVKPRSASYRLFFDTLTALDAA</sequence>
<name>A0A9X9X2J3_9PROT</name>
<gene>
    <name evidence="1" type="ORF">GXW76_20790</name>
</gene>
<reference evidence="1" key="1">
    <citation type="submission" date="2020-01" db="EMBL/GenBank/DDBJ databases">
        <authorList>
            <person name="Rat A."/>
        </authorList>
    </citation>
    <scope>NUCLEOTIDE SEQUENCE</scope>
    <source>
        <strain evidence="1">LMG 31231</strain>
    </source>
</reference>